<sequence>MDRTIAFFNAFFEGKYYLTVFDGIMNTLTLTAVATTIGMLIGLIVAIIQVIEKPKHGGISLVVVNFLKLIAKVYVDIIRGTPAVVQISFLWMVVLGPLQIPRVLVGGIAFGINSGAYMSEIIRGGILSIDKGQMEAGRSLGLTYIQTMREIILPQAARQTLPTLVNEFIVLIKETSIIGFIGGMDLMKAANIMIGSTYNYEIPLLMVALIYLCMTTIFTRFMRKVEKSISKER</sequence>
<comment type="caution">
    <text evidence="1">The sequence shown here is derived from an EMBL/GenBank/DDBJ whole genome shotgun (WGS) entry which is preliminary data.</text>
</comment>
<protein>
    <submittedName>
        <fullName evidence="1">Amino acid ABC transporter permease</fullName>
    </submittedName>
</protein>
<proteinExistence type="predicted"/>
<keyword evidence="2" id="KW-1185">Reference proteome</keyword>
<accession>A0ACC8XCM8</accession>
<evidence type="ECO:0000313" key="2">
    <source>
        <dbReference type="Proteomes" id="UP000188605"/>
    </source>
</evidence>
<evidence type="ECO:0000313" key="1">
    <source>
        <dbReference type="EMBL" id="ONI40428.1"/>
    </source>
</evidence>
<reference evidence="1" key="1">
    <citation type="submission" date="2016-08" db="EMBL/GenBank/DDBJ databases">
        <authorList>
            <person name="Ngugi D.K."/>
            <person name="Miyake S."/>
            <person name="Stingl U."/>
        </authorList>
    </citation>
    <scope>NUCLEOTIDE SEQUENCE</scope>
    <source>
        <strain evidence="1">SCG-B11WGA-EpuloA1</strain>
    </source>
</reference>
<dbReference type="Proteomes" id="UP000188605">
    <property type="component" value="Unassembled WGS sequence"/>
</dbReference>
<gene>
    <name evidence="1" type="ORF">AN396_06365</name>
</gene>
<name>A0ACC8XCM8_9FIRM</name>
<dbReference type="EMBL" id="LJDB01000052">
    <property type="protein sequence ID" value="ONI40428.1"/>
    <property type="molecule type" value="Genomic_DNA"/>
</dbReference>
<organism evidence="1 2">
    <name type="scientific">Candidatus Epulonipiscium fishelsonii</name>
    <dbReference type="NCBI Taxonomy" id="77094"/>
    <lineage>
        <taxon>Bacteria</taxon>
        <taxon>Bacillati</taxon>
        <taxon>Bacillota</taxon>
        <taxon>Clostridia</taxon>
        <taxon>Lachnospirales</taxon>
        <taxon>Lachnospiraceae</taxon>
        <taxon>Candidatus Epulonipiscium</taxon>
    </lineage>
</organism>